<dbReference type="EMBL" id="JAAOLX010000003">
    <property type="protein sequence ID" value="NHQ85765.1"/>
    <property type="molecule type" value="Genomic_DNA"/>
</dbReference>
<evidence type="ECO:0000313" key="2">
    <source>
        <dbReference type="EMBL" id="NHQ85765.1"/>
    </source>
</evidence>
<name>A0ABX0KNC9_9NEIS</name>
<evidence type="ECO:0000313" key="3">
    <source>
        <dbReference type="Proteomes" id="UP000712570"/>
    </source>
</evidence>
<dbReference type="Gene3D" id="3.10.310.10">
    <property type="entry name" value="Diaminopimelate Epimerase, Chain A, domain 1"/>
    <property type="match status" value="2"/>
</dbReference>
<accession>A0ABX0KNC9</accession>
<dbReference type="InterPro" id="IPR003719">
    <property type="entry name" value="Phenazine_PhzF-like"/>
</dbReference>
<gene>
    <name evidence="2" type="ORF">HA050_06485</name>
</gene>
<protein>
    <submittedName>
        <fullName evidence="2">PhzF family phenazine biosynthesis protein</fullName>
    </submittedName>
</protein>
<dbReference type="Proteomes" id="UP000712570">
    <property type="component" value="Unassembled WGS sequence"/>
</dbReference>
<proteinExistence type="inferred from homology"/>
<dbReference type="PIRSF" id="PIRSF016184">
    <property type="entry name" value="PhzC_PhzF"/>
    <property type="match status" value="1"/>
</dbReference>
<dbReference type="PANTHER" id="PTHR13774">
    <property type="entry name" value="PHENAZINE BIOSYNTHESIS PROTEIN"/>
    <property type="match status" value="1"/>
</dbReference>
<keyword evidence="3" id="KW-1185">Reference proteome</keyword>
<comment type="caution">
    <text evidence="2">The sequence shown here is derived from an EMBL/GenBank/DDBJ whole genome shotgun (WGS) entry which is preliminary data.</text>
</comment>
<comment type="similarity">
    <text evidence="1">Belongs to the PhzF family.</text>
</comment>
<dbReference type="PANTHER" id="PTHR13774:SF32">
    <property type="entry name" value="ANTISENSE-ENHANCING SEQUENCE 1"/>
    <property type="match status" value="1"/>
</dbReference>
<reference evidence="2 3" key="1">
    <citation type="submission" date="2020-03" db="EMBL/GenBank/DDBJ databases">
        <title>Draft genome sequence of environmentally isolated violet-colored cultures.</title>
        <authorList>
            <person name="Wilson H.S."/>
        </authorList>
    </citation>
    <scope>NUCLEOTIDE SEQUENCE [LARGE SCALE GENOMIC DNA]</scope>
    <source>
        <strain evidence="2 3">HSC-16F04</strain>
    </source>
</reference>
<organism evidence="2 3">
    <name type="scientific">Iodobacter violaceini</name>
    <dbReference type="NCBI Taxonomy" id="3044271"/>
    <lineage>
        <taxon>Bacteria</taxon>
        <taxon>Pseudomonadati</taxon>
        <taxon>Pseudomonadota</taxon>
        <taxon>Betaproteobacteria</taxon>
        <taxon>Neisseriales</taxon>
        <taxon>Chitinibacteraceae</taxon>
        <taxon>Iodobacter</taxon>
    </lineage>
</organism>
<dbReference type="Pfam" id="PF02567">
    <property type="entry name" value="PhzC-PhzF"/>
    <property type="match status" value="1"/>
</dbReference>
<dbReference type="NCBIfam" id="TIGR00654">
    <property type="entry name" value="PhzF_family"/>
    <property type="match status" value="1"/>
</dbReference>
<evidence type="ECO:0000256" key="1">
    <source>
        <dbReference type="ARBA" id="ARBA00008270"/>
    </source>
</evidence>
<sequence>MPTYSYRLVNVFAENIFAGNPLAVFTDARGLDEQTMQLLAAQLNLSETTFVFPSAVASAKVRIFTPVNEMPFAGHPSLGTAAVIRGDRDEVSLELKAGVIPVRFDGDVATLTANTALYREGPPAASLAPALGLPLSAFAGDALCVDSGTEQLIIPLATAADVLACQPAPHLFRDVVLLGRKRDGTLVWAWQDGEIIARYFWSQHGQIVEDNGTGSACANLGAYLLRQGVGLPFAATMIQGHKAGRLAHLRLSIREDGRAEVGGRVVELGGGEFNL</sequence>
<dbReference type="RefSeq" id="WP_166823643.1">
    <property type="nucleotide sequence ID" value="NZ_JAAOLX010000003.1"/>
</dbReference>
<dbReference type="SUPFAM" id="SSF54506">
    <property type="entry name" value="Diaminopimelate epimerase-like"/>
    <property type="match status" value="1"/>
</dbReference>